<dbReference type="Gene3D" id="1.10.630.10">
    <property type="entry name" value="Cytochrome P450"/>
    <property type="match status" value="1"/>
</dbReference>
<keyword evidence="7" id="KW-0408">Iron</keyword>
<reference evidence="10 11" key="1">
    <citation type="submission" date="2020-06" db="EMBL/GenBank/DDBJ databases">
        <title>Transcriptomic and genomic resources for Thalictrum thalictroides and T. hernandezii: Facilitating candidate gene discovery in an emerging model plant lineage.</title>
        <authorList>
            <person name="Arias T."/>
            <person name="Riano-Pachon D.M."/>
            <person name="Di Stilio V.S."/>
        </authorList>
    </citation>
    <scope>NUCLEOTIDE SEQUENCE [LARGE SCALE GENOMIC DNA]</scope>
    <source>
        <strain evidence="11">cv. WT478/WT964</strain>
        <tissue evidence="10">Leaves</tissue>
    </source>
</reference>
<evidence type="ECO:0000313" key="10">
    <source>
        <dbReference type="EMBL" id="KAF5178453.1"/>
    </source>
</evidence>
<name>A0A7J6V0X8_THATH</name>
<dbReference type="GO" id="GO:0016020">
    <property type="term" value="C:membrane"/>
    <property type="evidence" value="ECO:0007669"/>
    <property type="project" value="UniProtKB-SubCell"/>
</dbReference>
<comment type="cofactor">
    <cofactor evidence="1">
        <name>heme</name>
        <dbReference type="ChEBI" id="CHEBI:30413"/>
    </cofactor>
</comment>
<dbReference type="GO" id="GO:0004497">
    <property type="term" value="F:monooxygenase activity"/>
    <property type="evidence" value="ECO:0007669"/>
    <property type="project" value="UniProtKB-KW"/>
</dbReference>
<dbReference type="InterPro" id="IPR001128">
    <property type="entry name" value="Cyt_P450"/>
</dbReference>
<evidence type="ECO:0000256" key="6">
    <source>
        <dbReference type="ARBA" id="ARBA00023002"/>
    </source>
</evidence>
<dbReference type="Proteomes" id="UP000554482">
    <property type="component" value="Unassembled WGS sequence"/>
</dbReference>
<dbReference type="InterPro" id="IPR036396">
    <property type="entry name" value="Cyt_P450_sf"/>
</dbReference>
<proteinExistence type="inferred from homology"/>
<comment type="similarity">
    <text evidence="3">Belongs to the cytochrome P450 family.</text>
</comment>
<dbReference type="EMBL" id="JABWDY010040042">
    <property type="protein sequence ID" value="KAF5178453.1"/>
    <property type="molecule type" value="Genomic_DNA"/>
</dbReference>
<evidence type="ECO:0000256" key="1">
    <source>
        <dbReference type="ARBA" id="ARBA00001971"/>
    </source>
</evidence>
<evidence type="ECO:0000313" key="11">
    <source>
        <dbReference type="Proteomes" id="UP000554482"/>
    </source>
</evidence>
<dbReference type="SUPFAM" id="SSF48264">
    <property type="entry name" value="Cytochrome P450"/>
    <property type="match status" value="1"/>
</dbReference>
<dbReference type="PANTHER" id="PTHR47943:SF2">
    <property type="entry name" value="CYTOCHROME P450"/>
    <property type="match status" value="1"/>
</dbReference>
<dbReference type="Pfam" id="PF00067">
    <property type="entry name" value="p450"/>
    <property type="match status" value="1"/>
</dbReference>
<keyword evidence="4" id="KW-0349">Heme</keyword>
<gene>
    <name evidence="10" type="ORF">FRX31_031953</name>
</gene>
<dbReference type="GO" id="GO:0020037">
    <property type="term" value="F:heme binding"/>
    <property type="evidence" value="ECO:0007669"/>
    <property type="project" value="InterPro"/>
</dbReference>
<keyword evidence="11" id="KW-1185">Reference proteome</keyword>
<sequence length="218" mass="25380">MRRGELLNLVELMKNASQSQSTIDVSSKVESLVEDMTYRMVLGFKDDRFNIRPSIQEHVVLVGAFNFADYFPCLRVLDLQGLGLRMKACHKVLDEFLEKFIDEHLRDAKESQVQHHRDFIDVMLSLMESNNTREMHLELEHIKAILMMNMLAAAMDSSSTAIEWVIIELLKHPRVMKLVQEELETVVGLERTVEETDLIKLSYLKHDLEAIPTYRLRH</sequence>
<evidence type="ECO:0000256" key="8">
    <source>
        <dbReference type="ARBA" id="ARBA00023033"/>
    </source>
</evidence>
<keyword evidence="9" id="KW-0472">Membrane</keyword>
<organism evidence="10 11">
    <name type="scientific">Thalictrum thalictroides</name>
    <name type="common">Rue-anemone</name>
    <name type="synonym">Anemone thalictroides</name>
    <dbReference type="NCBI Taxonomy" id="46969"/>
    <lineage>
        <taxon>Eukaryota</taxon>
        <taxon>Viridiplantae</taxon>
        <taxon>Streptophyta</taxon>
        <taxon>Embryophyta</taxon>
        <taxon>Tracheophyta</taxon>
        <taxon>Spermatophyta</taxon>
        <taxon>Magnoliopsida</taxon>
        <taxon>Ranunculales</taxon>
        <taxon>Ranunculaceae</taxon>
        <taxon>Thalictroideae</taxon>
        <taxon>Thalictrum</taxon>
    </lineage>
</organism>
<evidence type="ECO:0000256" key="7">
    <source>
        <dbReference type="ARBA" id="ARBA00023004"/>
    </source>
</evidence>
<evidence type="ECO:0000256" key="4">
    <source>
        <dbReference type="ARBA" id="ARBA00022617"/>
    </source>
</evidence>
<evidence type="ECO:0000256" key="2">
    <source>
        <dbReference type="ARBA" id="ARBA00004370"/>
    </source>
</evidence>
<comment type="caution">
    <text evidence="10">The sequence shown here is derived from an EMBL/GenBank/DDBJ whole genome shotgun (WGS) entry which is preliminary data.</text>
</comment>
<keyword evidence="5" id="KW-0479">Metal-binding</keyword>
<dbReference type="GO" id="GO:0005506">
    <property type="term" value="F:iron ion binding"/>
    <property type="evidence" value="ECO:0007669"/>
    <property type="project" value="InterPro"/>
</dbReference>
<evidence type="ECO:0000256" key="5">
    <source>
        <dbReference type="ARBA" id="ARBA00022723"/>
    </source>
</evidence>
<keyword evidence="8" id="KW-0503">Monooxygenase</keyword>
<protein>
    <submittedName>
        <fullName evidence="10">Cytochrome p450</fullName>
    </submittedName>
</protein>
<dbReference type="PANTHER" id="PTHR47943">
    <property type="entry name" value="CYTOCHROME P450 93A3-LIKE"/>
    <property type="match status" value="1"/>
</dbReference>
<evidence type="ECO:0000256" key="9">
    <source>
        <dbReference type="ARBA" id="ARBA00023136"/>
    </source>
</evidence>
<dbReference type="GO" id="GO:0044550">
    <property type="term" value="P:secondary metabolite biosynthetic process"/>
    <property type="evidence" value="ECO:0007669"/>
    <property type="project" value="UniProtKB-ARBA"/>
</dbReference>
<accession>A0A7J6V0X8</accession>
<keyword evidence="6" id="KW-0560">Oxidoreductase</keyword>
<comment type="subcellular location">
    <subcellularLocation>
        <location evidence="2">Membrane</location>
    </subcellularLocation>
</comment>
<dbReference type="AlphaFoldDB" id="A0A7J6V0X8"/>
<dbReference type="GO" id="GO:0016705">
    <property type="term" value="F:oxidoreductase activity, acting on paired donors, with incorporation or reduction of molecular oxygen"/>
    <property type="evidence" value="ECO:0007669"/>
    <property type="project" value="InterPro"/>
</dbReference>
<dbReference type="OrthoDB" id="2789670at2759"/>
<evidence type="ECO:0000256" key="3">
    <source>
        <dbReference type="ARBA" id="ARBA00010617"/>
    </source>
</evidence>